<proteinExistence type="predicted"/>
<evidence type="ECO:0000313" key="1">
    <source>
        <dbReference type="EMBL" id="KAK8526317.1"/>
    </source>
</evidence>
<accession>A0ABR2CZ66</accession>
<protein>
    <submittedName>
        <fullName evidence="1">Uncharacterized protein</fullName>
    </submittedName>
</protein>
<organism evidence="1 2">
    <name type="scientific">Hibiscus sabdariffa</name>
    <name type="common">roselle</name>
    <dbReference type="NCBI Taxonomy" id="183260"/>
    <lineage>
        <taxon>Eukaryota</taxon>
        <taxon>Viridiplantae</taxon>
        <taxon>Streptophyta</taxon>
        <taxon>Embryophyta</taxon>
        <taxon>Tracheophyta</taxon>
        <taxon>Spermatophyta</taxon>
        <taxon>Magnoliopsida</taxon>
        <taxon>eudicotyledons</taxon>
        <taxon>Gunneridae</taxon>
        <taxon>Pentapetalae</taxon>
        <taxon>rosids</taxon>
        <taxon>malvids</taxon>
        <taxon>Malvales</taxon>
        <taxon>Malvaceae</taxon>
        <taxon>Malvoideae</taxon>
        <taxon>Hibiscus</taxon>
    </lineage>
</organism>
<gene>
    <name evidence="1" type="ORF">V6N12_020794</name>
</gene>
<comment type="caution">
    <text evidence="1">The sequence shown here is derived from an EMBL/GenBank/DDBJ whole genome shotgun (WGS) entry which is preliminary data.</text>
</comment>
<sequence length="109" mass="12485">MKSIKCILDLLKNAKSNADVKGAFYIFSHPNKTRLRNKGVVHTVHIEESMDCFIQKSRRTQLAASKSKSPKATYLAIVLRNYSLCYALRRNGFLQRGIEFIFFCSSNHV</sequence>
<dbReference type="EMBL" id="JBBPBM010000039">
    <property type="protein sequence ID" value="KAK8526317.1"/>
    <property type="molecule type" value="Genomic_DNA"/>
</dbReference>
<dbReference type="Proteomes" id="UP001472677">
    <property type="component" value="Unassembled WGS sequence"/>
</dbReference>
<reference evidence="1 2" key="1">
    <citation type="journal article" date="2024" name="G3 (Bethesda)">
        <title>Genome assembly of Hibiscus sabdariffa L. provides insights into metabolisms of medicinal natural products.</title>
        <authorList>
            <person name="Kim T."/>
        </authorList>
    </citation>
    <scope>NUCLEOTIDE SEQUENCE [LARGE SCALE GENOMIC DNA]</scope>
    <source>
        <strain evidence="1">TK-2024</strain>
        <tissue evidence="1">Old leaves</tissue>
    </source>
</reference>
<keyword evidence="2" id="KW-1185">Reference proteome</keyword>
<evidence type="ECO:0000313" key="2">
    <source>
        <dbReference type="Proteomes" id="UP001472677"/>
    </source>
</evidence>
<name>A0ABR2CZ66_9ROSI</name>